<dbReference type="Proteomes" id="UP000570823">
    <property type="component" value="Unassembled WGS sequence"/>
</dbReference>
<dbReference type="Gene3D" id="2.30.30.110">
    <property type="match status" value="1"/>
</dbReference>
<evidence type="ECO:0000313" key="3">
    <source>
        <dbReference type="Proteomes" id="UP000570823"/>
    </source>
</evidence>
<comment type="caution">
    <text evidence="2">The sequence shown here is derived from an EMBL/GenBank/DDBJ whole genome shotgun (WGS) entry which is preliminary data.</text>
</comment>
<dbReference type="GO" id="GO:0003677">
    <property type="term" value="F:DNA binding"/>
    <property type="evidence" value="ECO:0007669"/>
    <property type="project" value="InterPro"/>
</dbReference>
<feature type="region of interest" description="Disordered" evidence="1">
    <location>
        <begin position="105"/>
        <end position="131"/>
    </location>
</feature>
<dbReference type="OrthoDB" id="110271at2157"/>
<name>A0A7K4HM68_9EURY</name>
<dbReference type="RefSeq" id="WP_176788063.1">
    <property type="nucleotide sequence ID" value="NZ_JABXWR010000001.1"/>
</dbReference>
<proteinExistence type="predicted"/>
<dbReference type="SUPFAM" id="SSF50118">
    <property type="entry name" value="Cell growth inhibitor/plasmid maintenance toxic component"/>
    <property type="match status" value="1"/>
</dbReference>
<dbReference type="InterPro" id="IPR011067">
    <property type="entry name" value="Plasmid_toxin/cell-grow_inhib"/>
</dbReference>
<evidence type="ECO:0000256" key="1">
    <source>
        <dbReference type="SAM" id="MobiDB-lite"/>
    </source>
</evidence>
<gene>
    <name evidence="2" type="ORF">HWN36_03310</name>
</gene>
<dbReference type="InterPro" id="IPR003477">
    <property type="entry name" value="PemK-like"/>
</dbReference>
<evidence type="ECO:0000313" key="2">
    <source>
        <dbReference type="EMBL" id="NVO66361.1"/>
    </source>
</evidence>
<protein>
    <submittedName>
        <fullName evidence="2">Type II toxin-antitoxin system PemK/MazF family toxin</fullName>
    </submittedName>
</protein>
<organism evidence="2 3">
    <name type="scientific">Methanofollis tationis</name>
    <dbReference type="NCBI Taxonomy" id="81417"/>
    <lineage>
        <taxon>Archaea</taxon>
        <taxon>Methanobacteriati</taxon>
        <taxon>Methanobacteriota</taxon>
        <taxon>Stenosarchaea group</taxon>
        <taxon>Methanomicrobia</taxon>
        <taxon>Methanomicrobiales</taxon>
        <taxon>Methanomicrobiaceae</taxon>
        <taxon>Methanofollis</taxon>
    </lineage>
</organism>
<dbReference type="AlphaFoldDB" id="A0A7K4HM68"/>
<reference evidence="2 3" key="1">
    <citation type="submission" date="2020-06" db="EMBL/GenBank/DDBJ databases">
        <title>Methanofollis fontis sp. nov., a methanogen isolated from marine sediments near a cold seep at Four-Way Closure Ridge offshore southwestern Taiwan.</title>
        <authorList>
            <person name="Chen S.-C."/>
            <person name="Teng N.-H."/>
            <person name="Lin Y.-S."/>
            <person name="Lai M.-C."/>
            <person name="Chen H.-H."/>
            <person name="Wang C.-C."/>
        </authorList>
    </citation>
    <scope>NUCLEOTIDE SEQUENCE [LARGE SCALE GENOMIC DNA]</scope>
    <source>
        <strain evidence="2 3">DSM 2702</strain>
    </source>
</reference>
<keyword evidence="3" id="KW-1185">Reference proteome</keyword>
<dbReference type="Pfam" id="PF02452">
    <property type="entry name" value="PemK_toxin"/>
    <property type="match status" value="1"/>
</dbReference>
<dbReference type="EMBL" id="JABXWR010000001">
    <property type="protein sequence ID" value="NVO66361.1"/>
    <property type="molecule type" value="Genomic_DNA"/>
</dbReference>
<sequence length="131" mass="14120">MGEYFIGDVVLAPVLFDGCGNVKRRPAIVVAREDGGRLRVCPVTSRASPDLLSVPLDIGDFATGGLDLFEESYVLPSYLTTIRSADVVGKKGRVNEDYLKELSSTLRSAGHGGGGRGDRLPGRSARRRRSR</sequence>
<accession>A0A7K4HM68</accession>